<organism evidence="1 2">
    <name type="scientific">Marinimicrobium koreense</name>
    <dbReference type="NCBI Taxonomy" id="306545"/>
    <lineage>
        <taxon>Bacteria</taxon>
        <taxon>Pseudomonadati</taxon>
        <taxon>Pseudomonadota</taxon>
        <taxon>Gammaproteobacteria</taxon>
        <taxon>Cellvibrionales</taxon>
        <taxon>Cellvibrionaceae</taxon>
        <taxon>Marinimicrobium</taxon>
    </lineage>
</organism>
<reference evidence="1 2" key="1">
    <citation type="submission" date="2018-11" db="EMBL/GenBank/DDBJ databases">
        <title>Genomic Encyclopedia of Type Strains, Phase IV (KMG-IV): sequencing the most valuable type-strain genomes for metagenomic binning, comparative biology and taxonomic classification.</title>
        <authorList>
            <person name="Goeker M."/>
        </authorList>
    </citation>
    <scope>NUCLEOTIDE SEQUENCE [LARGE SCALE GENOMIC DNA]</scope>
    <source>
        <strain evidence="1 2">DSM 16974</strain>
    </source>
</reference>
<comment type="caution">
    <text evidence="1">The sequence shown here is derived from an EMBL/GenBank/DDBJ whole genome shotgun (WGS) entry which is preliminary data.</text>
</comment>
<accession>A0A3N1P0W7</accession>
<dbReference type="EMBL" id="RJUK01000001">
    <property type="protein sequence ID" value="ROQ21248.1"/>
    <property type="molecule type" value="Genomic_DNA"/>
</dbReference>
<dbReference type="Proteomes" id="UP000273643">
    <property type="component" value="Unassembled WGS sequence"/>
</dbReference>
<sequence length="74" mass="8511">MEQPIIGYHKDEEDHWVARLACGHNQHVRHNPPWVERPWVTTAMGRASMLGTLLNCVKCDRREPADHAEQTPSV</sequence>
<gene>
    <name evidence="1" type="ORF">EDC38_1871</name>
</gene>
<dbReference type="InterPro" id="IPR021948">
    <property type="entry name" value="DUF3565"/>
</dbReference>
<dbReference type="RefSeq" id="WP_123638268.1">
    <property type="nucleotide sequence ID" value="NZ_JBHYFO010000014.1"/>
</dbReference>
<proteinExistence type="predicted"/>
<dbReference type="AlphaFoldDB" id="A0A3N1P0W7"/>
<dbReference type="Pfam" id="PF12088">
    <property type="entry name" value="DUF3565"/>
    <property type="match status" value="1"/>
</dbReference>
<evidence type="ECO:0000313" key="2">
    <source>
        <dbReference type="Proteomes" id="UP000273643"/>
    </source>
</evidence>
<keyword evidence="2" id="KW-1185">Reference proteome</keyword>
<dbReference type="OrthoDB" id="9799128at2"/>
<evidence type="ECO:0000313" key="1">
    <source>
        <dbReference type="EMBL" id="ROQ21248.1"/>
    </source>
</evidence>
<name>A0A3N1P0W7_9GAMM</name>
<protein>
    <submittedName>
        <fullName evidence="1">Uncharacterized protein DUF3565</fullName>
    </submittedName>
</protein>